<protein>
    <recommendedName>
        <fullName evidence="2">TIR domain-containing protein</fullName>
    </recommendedName>
</protein>
<evidence type="ECO:0000313" key="1">
    <source>
        <dbReference type="EMBL" id="QNO54885.1"/>
    </source>
</evidence>
<sequence>MNLSSLRIQKFLKIPIYKEKAPKKIKMGAAEKMKIPKNKALELIDEKISQFQKVLAEATYNNRYNEAYKLAYQGTETLLTELFSKEEATDFRSSVAIPRVAVLGAVMGGEIDYAKRLQDYKNHVNSCIAKLNEYRERIQIFWATNELETATKSTVVPFVSMSFDESDQDINQYVTGLLKALQIDFETGERYSKDSIPQKVQNRIRNSDLFIIIFVKRDKIEGGGYTTPSWLLKELGIAQGAQKDVIAWVERDIKDIAGLNYEKEVIYFERNNAKEIERATIKFLEALKEHKLI</sequence>
<organism evidence="1">
    <name type="scientific">Candidatus Methanophaga sp. ANME-1 ERB7</name>
    <dbReference type="NCBI Taxonomy" id="2759913"/>
    <lineage>
        <taxon>Archaea</taxon>
        <taxon>Methanobacteriati</taxon>
        <taxon>Methanobacteriota</taxon>
        <taxon>Stenosarchaea group</taxon>
        <taxon>Methanomicrobia</taxon>
        <taxon>Candidatus Methanophagales</taxon>
        <taxon>Candidatus Methanophagaceae</taxon>
        <taxon>Candidatus Methanophaga</taxon>
    </lineage>
</organism>
<reference evidence="1" key="1">
    <citation type="submission" date="2020-06" db="EMBL/GenBank/DDBJ databases">
        <title>Unique genomic features of the anaerobic methanotrophic archaea.</title>
        <authorList>
            <person name="Chadwick G.L."/>
            <person name="Skennerton C.T."/>
            <person name="Laso-Perez R."/>
            <person name="Leu A.O."/>
            <person name="Speth D.R."/>
            <person name="Yu H."/>
            <person name="Morgan-Lang C."/>
            <person name="Hatzenpichler R."/>
            <person name="Goudeau D."/>
            <person name="Malmstrom R."/>
            <person name="Brazelton W.J."/>
            <person name="Woyke T."/>
            <person name="Hallam S.J."/>
            <person name="Tyson G.W."/>
            <person name="Wegener G."/>
            <person name="Boetius A."/>
            <person name="Orphan V."/>
        </authorList>
    </citation>
    <scope>NUCLEOTIDE SEQUENCE</scope>
</reference>
<dbReference type="EMBL" id="MT631597">
    <property type="protein sequence ID" value="QNO54885.1"/>
    <property type="molecule type" value="Genomic_DNA"/>
</dbReference>
<proteinExistence type="predicted"/>
<name>A0A7G9Z3Q1_9EURY</name>
<accession>A0A7G9Z3Q1</accession>
<gene>
    <name evidence="1" type="ORF">NLMONJAO_00006</name>
</gene>
<evidence type="ECO:0008006" key="2">
    <source>
        <dbReference type="Google" id="ProtNLM"/>
    </source>
</evidence>
<dbReference type="AlphaFoldDB" id="A0A7G9Z3Q1"/>